<dbReference type="Proteomes" id="UP000615446">
    <property type="component" value="Unassembled WGS sequence"/>
</dbReference>
<proteinExistence type="inferred from homology"/>
<dbReference type="GO" id="GO:0005506">
    <property type="term" value="F:iron ion binding"/>
    <property type="evidence" value="ECO:0007669"/>
    <property type="project" value="InterPro"/>
</dbReference>
<dbReference type="InterPro" id="IPR017972">
    <property type="entry name" value="Cyt_P450_CS"/>
</dbReference>
<accession>A0A2Z6RGT2</accession>
<evidence type="ECO:0000256" key="2">
    <source>
        <dbReference type="ARBA" id="ARBA00022617"/>
    </source>
</evidence>
<evidence type="ECO:0000256" key="6">
    <source>
        <dbReference type="ARBA" id="ARBA00023033"/>
    </source>
</evidence>
<evidence type="ECO:0000256" key="3">
    <source>
        <dbReference type="ARBA" id="ARBA00022723"/>
    </source>
</evidence>
<gene>
    <name evidence="11" type="ORF">RCL2_000242400</name>
    <name evidence="10" type="ORF">RclHR1_04120004</name>
</gene>
<dbReference type="PRINTS" id="PR00385">
    <property type="entry name" value="P450"/>
</dbReference>
<evidence type="ECO:0000313" key="11">
    <source>
        <dbReference type="EMBL" id="GES74968.1"/>
    </source>
</evidence>
<dbReference type="AlphaFoldDB" id="A0A2Z6RGT2"/>
<dbReference type="OrthoDB" id="1470350at2759"/>
<reference evidence="11" key="2">
    <citation type="submission" date="2019-10" db="EMBL/GenBank/DDBJ databases">
        <title>Conservation and host-specific expression of non-tandemly repeated heterogenous ribosome RNA gene in arbuscular mycorrhizal fungi.</title>
        <authorList>
            <person name="Maeda T."/>
            <person name="Kobayashi Y."/>
            <person name="Nakagawa T."/>
            <person name="Ezawa T."/>
            <person name="Yamaguchi K."/>
            <person name="Bino T."/>
            <person name="Nishimoto Y."/>
            <person name="Shigenobu S."/>
            <person name="Kawaguchi M."/>
        </authorList>
    </citation>
    <scope>NUCLEOTIDE SEQUENCE</scope>
    <source>
        <strain evidence="11">HR1</strain>
    </source>
</reference>
<keyword evidence="6 8" id="KW-0503">Monooxygenase</keyword>
<evidence type="ECO:0000256" key="8">
    <source>
        <dbReference type="RuleBase" id="RU000461"/>
    </source>
</evidence>
<dbReference type="InterPro" id="IPR002401">
    <property type="entry name" value="Cyt_P450_E_grp-I"/>
</dbReference>
<feature type="binding site" description="axial binding residue" evidence="7">
    <location>
        <position position="486"/>
    </location>
    <ligand>
        <name>heme</name>
        <dbReference type="ChEBI" id="CHEBI:30413"/>
    </ligand>
    <ligandPart>
        <name>Fe</name>
        <dbReference type="ChEBI" id="CHEBI:18248"/>
    </ligandPart>
</feature>
<dbReference type="GO" id="GO:0020037">
    <property type="term" value="F:heme binding"/>
    <property type="evidence" value="ECO:0007669"/>
    <property type="project" value="InterPro"/>
</dbReference>
<dbReference type="EMBL" id="BLAL01000013">
    <property type="protein sequence ID" value="GES74968.1"/>
    <property type="molecule type" value="Genomic_DNA"/>
</dbReference>
<dbReference type="STRING" id="94130.A0A2Z6RGT2"/>
<keyword evidence="9" id="KW-0812">Transmembrane</keyword>
<comment type="similarity">
    <text evidence="1 8">Belongs to the cytochrome P450 family.</text>
</comment>
<dbReference type="GO" id="GO:0016705">
    <property type="term" value="F:oxidoreductase activity, acting on paired donors, with incorporation or reduction of molecular oxygen"/>
    <property type="evidence" value="ECO:0007669"/>
    <property type="project" value="InterPro"/>
</dbReference>
<comment type="cofactor">
    <cofactor evidence="7">
        <name>heme</name>
        <dbReference type="ChEBI" id="CHEBI:30413"/>
    </cofactor>
</comment>
<name>A0A2Z6RGT2_9GLOM</name>
<dbReference type="SUPFAM" id="SSF48264">
    <property type="entry name" value="Cytochrome P450"/>
    <property type="match status" value="1"/>
</dbReference>
<dbReference type="Gene3D" id="1.10.630.10">
    <property type="entry name" value="Cytochrome P450"/>
    <property type="match status" value="1"/>
</dbReference>
<reference evidence="10 12" key="1">
    <citation type="submission" date="2017-11" db="EMBL/GenBank/DDBJ databases">
        <title>The genome of Rhizophagus clarus HR1 reveals common genetic basis of auxotrophy among arbuscular mycorrhizal fungi.</title>
        <authorList>
            <person name="Kobayashi Y."/>
        </authorList>
    </citation>
    <scope>NUCLEOTIDE SEQUENCE [LARGE SCALE GENOMIC DNA]</scope>
    <source>
        <strain evidence="10 12">HR1</strain>
    </source>
</reference>
<dbReference type="Proteomes" id="UP000247702">
    <property type="component" value="Unassembled WGS sequence"/>
</dbReference>
<protein>
    <submittedName>
        <fullName evidence="11">Cytochrome P450</fullName>
    </submittedName>
</protein>
<dbReference type="EMBL" id="BEXD01003469">
    <property type="protein sequence ID" value="GBC01274.1"/>
    <property type="molecule type" value="Genomic_DNA"/>
</dbReference>
<keyword evidence="9" id="KW-0472">Membrane</keyword>
<evidence type="ECO:0000256" key="4">
    <source>
        <dbReference type="ARBA" id="ARBA00023002"/>
    </source>
</evidence>
<evidence type="ECO:0000313" key="12">
    <source>
        <dbReference type="Proteomes" id="UP000247702"/>
    </source>
</evidence>
<dbReference type="PRINTS" id="PR00463">
    <property type="entry name" value="EP450I"/>
</dbReference>
<dbReference type="CDD" id="cd00302">
    <property type="entry name" value="cytochrome_P450"/>
    <property type="match status" value="1"/>
</dbReference>
<dbReference type="PANTHER" id="PTHR24291">
    <property type="entry name" value="CYTOCHROME P450 FAMILY 4"/>
    <property type="match status" value="1"/>
</dbReference>
<keyword evidence="4 8" id="KW-0560">Oxidoreductase</keyword>
<dbReference type="Pfam" id="PF00067">
    <property type="entry name" value="p450"/>
    <property type="match status" value="1"/>
</dbReference>
<organism evidence="10 12">
    <name type="scientific">Rhizophagus clarus</name>
    <dbReference type="NCBI Taxonomy" id="94130"/>
    <lineage>
        <taxon>Eukaryota</taxon>
        <taxon>Fungi</taxon>
        <taxon>Fungi incertae sedis</taxon>
        <taxon>Mucoromycota</taxon>
        <taxon>Glomeromycotina</taxon>
        <taxon>Glomeromycetes</taxon>
        <taxon>Glomerales</taxon>
        <taxon>Glomeraceae</taxon>
        <taxon>Rhizophagus</taxon>
    </lineage>
</organism>
<evidence type="ECO:0000256" key="9">
    <source>
        <dbReference type="SAM" id="Phobius"/>
    </source>
</evidence>
<sequence>MILFENFEINNYLLLLCSTTLTIFIAQYYYKYFTRDNPLPGPLPFPFVGNLLQLYWWFEGNKPFSEYNHKKYGDIYEIYLNRRIIILCRTEYIEKLLTPTTKNSHGIKLPDCEGFDELGIGGKGLVLNNNFVSWKFNRQFFTQAILLPKFTNEAIDWTNKLFDELESYWNKLYLKEEIGKDRLDMLDFAIWFRHFTNDMIIKLLTGERSYSMAAYFNTLGDEKAEYPTAIIDDSVKLVKAFHKQLLGFLFFLFVPSFLRHYVPFFKDKANDLIQNTKFINQRMDEIIERRRQEIENTSLDKPLPNDMLTSVITANTPRSVNFTKTFEETMRPMTNTEIRSIMLDGFIGGTDTTANTLSFIIYHLAHNPDVKKKMLEEIDRIFRGDKTRPITEDDFHNLKYCEAIVKEVSRVCPAVNSFSRCIDKPEEIAGYQWPAGTMFRIDIEAITNNKDYWEDPDKFNPDRWLVEGFEPKKYSFIIFGGGVRICPGRKLAMIELVCLIALLFRKYEIDLIDMKAPLKTESAATTACTELLVKIKLRN</sequence>
<keyword evidence="5 7" id="KW-0408">Iron</keyword>
<evidence type="ECO:0000256" key="7">
    <source>
        <dbReference type="PIRSR" id="PIRSR602401-1"/>
    </source>
</evidence>
<feature type="transmembrane region" description="Helical" evidence="9">
    <location>
        <begin position="12"/>
        <end position="30"/>
    </location>
</feature>
<keyword evidence="12" id="KW-1185">Reference proteome</keyword>
<evidence type="ECO:0000256" key="5">
    <source>
        <dbReference type="ARBA" id="ARBA00023004"/>
    </source>
</evidence>
<dbReference type="PROSITE" id="PS00086">
    <property type="entry name" value="CYTOCHROME_P450"/>
    <property type="match status" value="1"/>
</dbReference>
<evidence type="ECO:0000256" key="1">
    <source>
        <dbReference type="ARBA" id="ARBA00010617"/>
    </source>
</evidence>
<dbReference type="GO" id="GO:0004497">
    <property type="term" value="F:monooxygenase activity"/>
    <property type="evidence" value="ECO:0007669"/>
    <property type="project" value="UniProtKB-KW"/>
</dbReference>
<evidence type="ECO:0000313" key="10">
    <source>
        <dbReference type="EMBL" id="GBC01274.1"/>
    </source>
</evidence>
<dbReference type="InterPro" id="IPR001128">
    <property type="entry name" value="Cyt_P450"/>
</dbReference>
<dbReference type="InterPro" id="IPR050196">
    <property type="entry name" value="Cytochrome_P450_Monoox"/>
</dbReference>
<comment type="caution">
    <text evidence="10">The sequence shown here is derived from an EMBL/GenBank/DDBJ whole genome shotgun (WGS) entry which is preliminary data.</text>
</comment>
<keyword evidence="2 7" id="KW-0349">Heme</keyword>
<dbReference type="InterPro" id="IPR036396">
    <property type="entry name" value="Cyt_P450_sf"/>
</dbReference>
<dbReference type="PANTHER" id="PTHR24291:SF50">
    <property type="entry name" value="BIFUNCTIONAL ALBAFLAVENONE MONOOXYGENASE_TERPENE SYNTHASE"/>
    <property type="match status" value="1"/>
</dbReference>
<keyword evidence="3 7" id="KW-0479">Metal-binding</keyword>
<keyword evidence="9" id="KW-1133">Transmembrane helix</keyword>